<feature type="non-terminal residue" evidence="2">
    <location>
        <position position="1"/>
    </location>
</feature>
<dbReference type="AlphaFoldDB" id="A0A146KCR8"/>
<evidence type="ECO:0000313" key="2">
    <source>
        <dbReference type="EMBL" id="JAP93296.1"/>
    </source>
</evidence>
<dbReference type="InterPro" id="IPR001806">
    <property type="entry name" value="Small_GTPase"/>
</dbReference>
<dbReference type="Pfam" id="PF00071">
    <property type="entry name" value="Ras"/>
    <property type="match status" value="2"/>
</dbReference>
<dbReference type="EMBL" id="GDID01003310">
    <property type="protein sequence ID" value="JAP93296.1"/>
    <property type="molecule type" value="Transcribed_RNA"/>
</dbReference>
<dbReference type="PROSITE" id="PS51421">
    <property type="entry name" value="RAS"/>
    <property type="match status" value="1"/>
</dbReference>
<dbReference type="PROSITE" id="PS51419">
    <property type="entry name" value="RAB"/>
    <property type="match status" value="1"/>
</dbReference>
<dbReference type="GO" id="GO:0005525">
    <property type="term" value="F:GTP binding"/>
    <property type="evidence" value="ECO:0007669"/>
    <property type="project" value="InterPro"/>
</dbReference>
<organism evidence="2">
    <name type="scientific">Trepomonas sp. PC1</name>
    <dbReference type="NCBI Taxonomy" id="1076344"/>
    <lineage>
        <taxon>Eukaryota</taxon>
        <taxon>Metamonada</taxon>
        <taxon>Diplomonadida</taxon>
        <taxon>Hexamitidae</taxon>
        <taxon>Hexamitinae</taxon>
        <taxon>Trepomonas</taxon>
    </lineage>
</organism>
<dbReference type="GO" id="GO:0003924">
    <property type="term" value="F:GTPase activity"/>
    <property type="evidence" value="ECO:0007669"/>
    <property type="project" value="InterPro"/>
</dbReference>
<dbReference type="PANTHER" id="PTHR47978">
    <property type="match status" value="1"/>
</dbReference>
<accession>A0A146KCR8</accession>
<name>A0A146KCR8_9EUKA</name>
<sequence length="507" mass="59395">FGVILVYQITSKKSFDFVKQFIMENRLNYQLKAIIGTFLDADDEREVPTEQAMKLKQQFDSLFYEVSNAQSINIVSFKKQMQIRSILLQKEELSLIQSKTEDIKTIIVLGQPSSGRKTLVKALLQGQDSVTFHDSKSDLQVRCQFKVTDDYEECFGVLMVFDLTNASSYNFLQKFHKIDSAVKIIVGSHHDLFDQRRVNDFSQLKEVHNCPILEISSTEEINLNLLQKQLKIRAVYAVKDQILTETKLEQSFNRSIIEQAPRIQLQEDFKFDNDLIPLPPKKKVHSLQTTDLIIQPKFNVISPQINQPKDEFENDLQPTRKAIQKQREIKKIQINMNKSQQSQSKMEEQPVLQLEFQVNGQSIPLLVRRDDNCYELAKKFAQQYGISESKQIAILIMGKLQEFLKEEQEDIIKERKQQIHQSYHFQKVPQVRFPCEREYYQYRRQPLFKTEIQVGNKKQTIAYRKGDDPRDLAENFIKITQVDKELYYGTVVAKIQESIALYQMQQE</sequence>
<evidence type="ECO:0000256" key="1">
    <source>
        <dbReference type="ARBA" id="ARBA00022741"/>
    </source>
</evidence>
<protein>
    <submittedName>
        <fullName evidence="2">Rab-like protein</fullName>
    </submittedName>
</protein>
<gene>
    <name evidence="2" type="ORF">TPC1_14476</name>
</gene>
<dbReference type="SUPFAM" id="SSF52540">
    <property type="entry name" value="P-loop containing nucleoside triphosphate hydrolases"/>
    <property type="match status" value="2"/>
</dbReference>
<dbReference type="InterPro" id="IPR027417">
    <property type="entry name" value="P-loop_NTPase"/>
</dbReference>
<dbReference type="Gene3D" id="3.40.50.300">
    <property type="entry name" value="P-loop containing nucleotide triphosphate hydrolases"/>
    <property type="match status" value="2"/>
</dbReference>
<reference evidence="2" key="1">
    <citation type="submission" date="2015-07" db="EMBL/GenBank/DDBJ databases">
        <title>Adaptation to a free-living lifestyle via gene acquisitions in the diplomonad Trepomonas sp. PC1.</title>
        <authorList>
            <person name="Xu F."/>
            <person name="Jerlstrom-Hultqvist J."/>
            <person name="Kolisko M."/>
            <person name="Simpson A.G.B."/>
            <person name="Roger A.J."/>
            <person name="Svard S.G."/>
            <person name="Andersson J.O."/>
        </authorList>
    </citation>
    <scope>NUCLEOTIDE SEQUENCE</scope>
    <source>
        <strain evidence="2">PC1</strain>
    </source>
</reference>
<proteinExistence type="predicted"/>
<keyword evidence="1" id="KW-0547">Nucleotide-binding</keyword>
<feature type="non-terminal residue" evidence="2">
    <location>
        <position position="507"/>
    </location>
</feature>